<evidence type="ECO:0000256" key="1">
    <source>
        <dbReference type="SAM" id="MobiDB-lite"/>
    </source>
</evidence>
<evidence type="ECO:0000313" key="2">
    <source>
        <dbReference type="EMBL" id="MCK2218216.1"/>
    </source>
</evidence>
<sequence length="55" mass="5729">MSADLRHYTGPDGRRLLDLPGAPLPDPGIPAPVRRVAPGQATSAAPDPSPRARYG</sequence>
<protein>
    <submittedName>
        <fullName evidence="2">Uncharacterized protein</fullName>
    </submittedName>
</protein>
<feature type="region of interest" description="Disordered" evidence="1">
    <location>
        <begin position="1"/>
        <end position="55"/>
    </location>
</feature>
<dbReference type="EMBL" id="JAKRKC020000002">
    <property type="protein sequence ID" value="MCK2218216.1"/>
    <property type="molecule type" value="Genomic_DNA"/>
</dbReference>
<evidence type="ECO:0000313" key="3">
    <source>
        <dbReference type="Proteomes" id="UP001317259"/>
    </source>
</evidence>
<dbReference type="RefSeq" id="WP_242371093.1">
    <property type="nucleotide sequence ID" value="NZ_JAKRKC020000002.1"/>
</dbReference>
<name>A0ABT0G0U5_9ACTN</name>
<dbReference type="Proteomes" id="UP001317259">
    <property type="component" value="Unassembled WGS sequence"/>
</dbReference>
<organism evidence="2 3">
    <name type="scientific">Actinomadura luzonensis</name>
    <dbReference type="NCBI Taxonomy" id="2805427"/>
    <lineage>
        <taxon>Bacteria</taxon>
        <taxon>Bacillati</taxon>
        <taxon>Actinomycetota</taxon>
        <taxon>Actinomycetes</taxon>
        <taxon>Streptosporangiales</taxon>
        <taxon>Thermomonosporaceae</taxon>
        <taxon>Actinomadura</taxon>
    </lineage>
</organism>
<keyword evidence="3" id="KW-1185">Reference proteome</keyword>
<feature type="compositionally biased region" description="Basic and acidic residues" evidence="1">
    <location>
        <begin position="1"/>
        <end position="17"/>
    </location>
</feature>
<reference evidence="2 3" key="1">
    <citation type="submission" date="2022-04" db="EMBL/GenBank/DDBJ databases">
        <title>Genome draft of Actinomadura sp. ATCC 31491.</title>
        <authorList>
            <person name="Shi X."/>
            <person name="Du Y."/>
        </authorList>
    </citation>
    <scope>NUCLEOTIDE SEQUENCE [LARGE SCALE GENOMIC DNA]</scope>
    <source>
        <strain evidence="2 3">ATCC 31491</strain>
    </source>
</reference>
<accession>A0ABT0G0U5</accession>
<gene>
    <name evidence="2" type="ORF">MF672_031155</name>
</gene>
<proteinExistence type="predicted"/>
<comment type="caution">
    <text evidence="2">The sequence shown here is derived from an EMBL/GenBank/DDBJ whole genome shotgun (WGS) entry which is preliminary data.</text>
</comment>